<dbReference type="SUPFAM" id="SSF47923">
    <property type="entry name" value="Ypt/Rab-GAP domain of gyp1p"/>
    <property type="match status" value="2"/>
</dbReference>
<name>A0A8T2T760_CERRI</name>
<accession>A0A8T2T760</accession>
<organism evidence="4 5">
    <name type="scientific">Ceratopteris richardii</name>
    <name type="common">Triangle waterfern</name>
    <dbReference type="NCBI Taxonomy" id="49495"/>
    <lineage>
        <taxon>Eukaryota</taxon>
        <taxon>Viridiplantae</taxon>
        <taxon>Streptophyta</taxon>
        <taxon>Embryophyta</taxon>
        <taxon>Tracheophyta</taxon>
        <taxon>Polypodiopsida</taxon>
        <taxon>Polypodiidae</taxon>
        <taxon>Polypodiales</taxon>
        <taxon>Pteridineae</taxon>
        <taxon>Pteridaceae</taxon>
        <taxon>Parkerioideae</taxon>
        <taxon>Ceratopteris</taxon>
    </lineage>
</organism>
<feature type="region of interest" description="Disordered" evidence="1">
    <location>
        <begin position="164"/>
        <end position="197"/>
    </location>
</feature>
<dbReference type="GO" id="GO:0005096">
    <property type="term" value="F:GTPase activator activity"/>
    <property type="evidence" value="ECO:0007669"/>
    <property type="project" value="TreeGrafter"/>
</dbReference>
<dbReference type="PANTHER" id="PTHR22957">
    <property type="entry name" value="TBC1 DOMAIN FAMILY MEMBER GTPASE-ACTIVATING PROTEIN"/>
    <property type="match status" value="1"/>
</dbReference>
<dbReference type="PROSITE" id="PS50086">
    <property type="entry name" value="TBC_RABGAP"/>
    <property type="match status" value="1"/>
</dbReference>
<dbReference type="Gene3D" id="1.10.472.80">
    <property type="entry name" value="Ypt/Rab-GAP domain of gyp1p, domain 3"/>
    <property type="match status" value="1"/>
</dbReference>
<comment type="caution">
    <text evidence="4">The sequence shown here is derived from an EMBL/GenBank/DDBJ whole genome shotgun (WGS) entry which is preliminary data.</text>
</comment>
<dbReference type="Proteomes" id="UP000825935">
    <property type="component" value="Chromosome 14"/>
</dbReference>
<keyword evidence="5" id="KW-1185">Reference proteome</keyword>
<proteinExistence type="predicted"/>
<dbReference type="SMART" id="SM00164">
    <property type="entry name" value="TBC"/>
    <property type="match status" value="1"/>
</dbReference>
<keyword evidence="2" id="KW-0472">Membrane</keyword>
<protein>
    <recommendedName>
        <fullName evidence="3">Rab-GAP TBC domain-containing protein</fullName>
    </recommendedName>
</protein>
<dbReference type="Pfam" id="PF00566">
    <property type="entry name" value="RabGAP-TBC"/>
    <property type="match status" value="1"/>
</dbReference>
<evidence type="ECO:0000259" key="3">
    <source>
        <dbReference type="PROSITE" id="PS50086"/>
    </source>
</evidence>
<keyword evidence="2" id="KW-0812">Transmembrane</keyword>
<feature type="domain" description="Rab-GAP TBC" evidence="3">
    <location>
        <begin position="102"/>
        <end position="444"/>
    </location>
</feature>
<evidence type="ECO:0000256" key="2">
    <source>
        <dbReference type="SAM" id="Phobius"/>
    </source>
</evidence>
<evidence type="ECO:0000313" key="5">
    <source>
        <dbReference type="Proteomes" id="UP000825935"/>
    </source>
</evidence>
<dbReference type="AlphaFoldDB" id="A0A8T2T760"/>
<keyword evidence="2" id="KW-1133">Transmembrane helix</keyword>
<dbReference type="EMBL" id="CM035419">
    <property type="protein sequence ID" value="KAH7414671.1"/>
    <property type="molecule type" value="Genomic_DNA"/>
</dbReference>
<gene>
    <name evidence="4" type="ORF">KP509_14G005200</name>
</gene>
<evidence type="ECO:0000313" key="4">
    <source>
        <dbReference type="EMBL" id="KAH7414671.1"/>
    </source>
</evidence>
<dbReference type="InterPro" id="IPR035969">
    <property type="entry name" value="Rab-GAP_TBC_sf"/>
</dbReference>
<sequence length="523" mass="58996">MSDWTSPAVSAFNSIVEATLASYSSAIDHVVGRPEVPVGTLAITAVAGLLVAAALGGTIIVSLRKCRKQNPFTAKEWAAAFDPNSGCLLSPQKLLDEVRFRGIDIQIRAEVWPFILGFYDLNSTQEDRASEKHHKRESYISLKNRCNALRTKVCELLSETDEGSTTREVSLEDESSSEDVSKCPVSDMGGFSSSGEELNDGLEREVIDADDCVSSETMPSSGTRNTLAAEDVKDDNIVQTHRESVSTAKVRTDMENDCLKVTDEFINCQRIIRLDAVRMNAEWVPYSPSQANVTKDQAFGLARSVGLKDDEHLEPSRQHHAARLVAVLEVYALYDPETLYCQGMSDLLSPFVALFDEDYEAFWCFVEFMNVARFNFRSDEVGIRRQLEKISRIFQAADPHLFSHFKSIGADNCFFVYRMVVVLLRRELTFEQTISLWEVLWAENKALSLYKTCGNYKRRKLPIDDLLLYVIVAAVRQRRKTIIECCRGLDEVLRECNTMAGTLDIWKLLDDAREMVYRVHGQI</sequence>
<dbReference type="OrthoDB" id="10264062at2759"/>
<dbReference type="OMA" id="DTEWTPY"/>
<evidence type="ECO:0000256" key="1">
    <source>
        <dbReference type="SAM" id="MobiDB-lite"/>
    </source>
</evidence>
<dbReference type="Gene3D" id="1.10.8.270">
    <property type="entry name" value="putative rabgap domain of human tbc1 domain family member 14 like domains"/>
    <property type="match status" value="1"/>
</dbReference>
<dbReference type="PANTHER" id="PTHR22957:SF507">
    <property type="entry name" value="OS08G0547200 PROTEIN"/>
    <property type="match status" value="1"/>
</dbReference>
<reference evidence="4" key="1">
    <citation type="submission" date="2021-08" db="EMBL/GenBank/DDBJ databases">
        <title>WGS assembly of Ceratopteris richardii.</title>
        <authorList>
            <person name="Marchant D.B."/>
            <person name="Chen G."/>
            <person name="Jenkins J."/>
            <person name="Shu S."/>
            <person name="Leebens-Mack J."/>
            <person name="Grimwood J."/>
            <person name="Schmutz J."/>
            <person name="Soltis P."/>
            <person name="Soltis D."/>
            <person name="Chen Z.-H."/>
        </authorList>
    </citation>
    <scope>NUCLEOTIDE SEQUENCE</scope>
    <source>
        <strain evidence="4">Whitten #5841</strain>
        <tissue evidence="4">Leaf</tissue>
    </source>
</reference>
<dbReference type="InterPro" id="IPR000195">
    <property type="entry name" value="Rab-GAP-TBC_dom"/>
</dbReference>
<feature type="transmembrane region" description="Helical" evidence="2">
    <location>
        <begin position="41"/>
        <end position="63"/>
    </location>
</feature>